<accession>A0A6J8D974</accession>
<feature type="compositionally biased region" description="Polar residues" evidence="1">
    <location>
        <begin position="252"/>
        <end position="266"/>
    </location>
</feature>
<evidence type="ECO:0000313" key="3">
    <source>
        <dbReference type="Proteomes" id="UP000507470"/>
    </source>
</evidence>
<proteinExistence type="predicted"/>
<evidence type="ECO:0000256" key="1">
    <source>
        <dbReference type="SAM" id="MobiDB-lite"/>
    </source>
</evidence>
<dbReference type="AlphaFoldDB" id="A0A6J8D974"/>
<feature type="region of interest" description="Disordered" evidence="1">
    <location>
        <begin position="175"/>
        <end position="199"/>
    </location>
</feature>
<organism evidence="2 3">
    <name type="scientific">Mytilus coruscus</name>
    <name type="common">Sea mussel</name>
    <dbReference type="NCBI Taxonomy" id="42192"/>
    <lineage>
        <taxon>Eukaryota</taxon>
        <taxon>Metazoa</taxon>
        <taxon>Spiralia</taxon>
        <taxon>Lophotrochozoa</taxon>
        <taxon>Mollusca</taxon>
        <taxon>Bivalvia</taxon>
        <taxon>Autobranchia</taxon>
        <taxon>Pteriomorphia</taxon>
        <taxon>Mytilida</taxon>
        <taxon>Mytiloidea</taxon>
        <taxon>Mytilidae</taxon>
        <taxon>Mytilinae</taxon>
        <taxon>Mytilus</taxon>
    </lineage>
</organism>
<keyword evidence="3" id="KW-1185">Reference proteome</keyword>
<feature type="compositionally biased region" description="Low complexity" evidence="1">
    <location>
        <begin position="175"/>
        <end position="191"/>
    </location>
</feature>
<protein>
    <submittedName>
        <fullName evidence="2">Uncharacterized protein</fullName>
    </submittedName>
</protein>
<sequence length="289" mass="33522">MSSKDEDIVGEQYEDSIMETPERKRIRKLNKKGLELYEKTKDAWVKKLAKTWTRVETFFSQLAESDSTLTLEQLKIMESDIKRQQFDLKFLDYRENLVQIYRKSSSLLQRTHAKGGSRSSQKYYLLKRKLRLKKKHARLKEEEAKSARKRSDLEADLTLLEHKKEAAAAEAELEALASSAGSSQRSRSHASVNAEERTRQYVADQRSIHENTKLNVQEELTTNVNETKKDQDEVPALSVELLNHFNKENERTPNSNKVQQNVSISQPADRPLNIYAPIFQPEVRQSQEN</sequence>
<name>A0A6J8D974_MYTCO</name>
<gene>
    <name evidence="2" type="ORF">MCOR_38305</name>
</gene>
<feature type="region of interest" description="Disordered" evidence="1">
    <location>
        <begin position="246"/>
        <end position="269"/>
    </location>
</feature>
<evidence type="ECO:0000313" key="2">
    <source>
        <dbReference type="EMBL" id="CAC5404526.1"/>
    </source>
</evidence>
<dbReference type="Proteomes" id="UP000507470">
    <property type="component" value="Unassembled WGS sequence"/>
</dbReference>
<reference evidence="2 3" key="1">
    <citation type="submission" date="2020-06" db="EMBL/GenBank/DDBJ databases">
        <authorList>
            <person name="Li R."/>
            <person name="Bekaert M."/>
        </authorList>
    </citation>
    <scope>NUCLEOTIDE SEQUENCE [LARGE SCALE GENOMIC DNA]</scope>
    <source>
        <strain evidence="3">wild</strain>
    </source>
</reference>
<dbReference type="EMBL" id="CACVKT020006969">
    <property type="protein sequence ID" value="CAC5404526.1"/>
    <property type="molecule type" value="Genomic_DNA"/>
</dbReference>